<sequence>MLTGMIPASSGDATVNGLSLNGDLNEIRRSLGMCPQHDVLYTELTVQEHLMFYGKIKGYTGKALELEVEQKIVEVGLTEKRHVYSNELSGGMKRKLSLAIALLGDSKIVFLDEPTSGMDPYSRRSSWEIIMNNRYNRIVVLTTHFMDEADILGDRIAIMAEGELRCCGSSLFLKNRYGAGYNFSLVKTDHCNTPALIDFVQTHIGDDVKVLSNVGTEISFQLPLDCSHLFGKMFAELDSQLDSLGVLSYGISVTTLEEVFIKVAE</sequence>
<dbReference type="Pfam" id="PF00005">
    <property type="entry name" value="ABC_tran"/>
    <property type="match status" value="1"/>
</dbReference>
<dbReference type="PROSITE" id="PS00211">
    <property type="entry name" value="ABC_TRANSPORTER_1"/>
    <property type="match status" value="1"/>
</dbReference>
<gene>
    <name evidence="4" type="ORF">As57867_006607</name>
</gene>
<name>A0A6A4ZAI5_9STRA</name>
<dbReference type="GO" id="GO:0016020">
    <property type="term" value="C:membrane"/>
    <property type="evidence" value="ECO:0007669"/>
    <property type="project" value="InterPro"/>
</dbReference>
<dbReference type="GO" id="GO:0005319">
    <property type="term" value="F:lipid transporter activity"/>
    <property type="evidence" value="ECO:0007669"/>
    <property type="project" value="TreeGrafter"/>
</dbReference>
<evidence type="ECO:0000256" key="1">
    <source>
        <dbReference type="ARBA" id="ARBA00022448"/>
    </source>
</evidence>
<dbReference type="GO" id="GO:0005524">
    <property type="term" value="F:ATP binding"/>
    <property type="evidence" value="ECO:0007669"/>
    <property type="project" value="InterPro"/>
</dbReference>
<dbReference type="Gene3D" id="3.40.50.300">
    <property type="entry name" value="P-loop containing nucleotide triphosphate hydrolases"/>
    <property type="match status" value="1"/>
</dbReference>
<dbReference type="InterPro" id="IPR003439">
    <property type="entry name" value="ABC_transporter-like_ATP-bd"/>
</dbReference>
<dbReference type="PANTHER" id="PTHR19229">
    <property type="entry name" value="ATP-BINDING CASSETTE TRANSPORTER SUBFAMILY A ABCA"/>
    <property type="match status" value="1"/>
</dbReference>
<proteinExistence type="predicted"/>
<keyword evidence="2" id="KW-0677">Repeat</keyword>
<dbReference type="PANTHER" id="PTHR19229:SF36">
    <property type="entry name" value="ATP-BINDING CASSETTE SUB-FAMILY A MEMBER 2"/>
    <property type="match status" value="1"/>
</dbReference>
<dbReference type="GO" id="GO:0140359">
    <property type="term" value="F:ABC-type transporter activity"/>
    <property type="evidence" value="ECO:0007669"/>
    <property type="project" value="InterPro"/>
</dbReference>
<dbReference type="GO" id="GO:0016887">
    <property type="term" value="F:ATP hydrolysis activity"/>
    <property type="evidence" value="ECO:0007669"/>
    <property type="project" value="InterPro"/>
</dbReference>
<evidence type="ECO:0000259" key="3">
    <source>
        <dbReference type="Pfam" id="PF00005"/>
    </source>
</evidence>
<organism evidence="4">
    <name type="scientific">Aphanomyces stellatus</name>
    <dbReference type="NCBI Taxonomy" id="120398"/>
    <lineage>
        <taxon>Eukaryota</taxon>
        <taxon>Sar</taxon>
        <taxon>Stramenopiles</taxon>
        <taxon>Oomycota</taxon>
        <taxon>Saprolegniomycetes</taxon>
        <taxon>Saprolegniales</taxon>
        <taxon>Verrucalvaceae</taxon>
        <taxon>Aphanomyces</taxon>
    </lineage>
</organism>
<dbReference type="OrthoDB" id="10255969at2759"/>
<protein>
    <recommendedName>
        <fullName evidence="3">ABC transporter domain-containing protein</fullName>
    </recommendedName>
</protein>
<evidence type="ECO:0000256" key="2">
    <source>
        <dbReference type="ARBA" id="ARBA00022737"/>
    </source>
</evidence>
<evidence type="ECO:0000313" key="4">
    <source>
        <dbReference type="EMBL" id="KAF0707348.1"/>
    </source>
</evidence>
<dbReference type="SUPFAM" id="SSF52540">
    <property type="entry name" value="P-loop containing nucleoside triphosphate hydrolases"/>
    <property type="match status" value="1"/>
</dbReference>
<dbReference type="InterPro" id="IPR017871">
    <property type="entry name" value="ABC_transporter-like_CS"/>
</dbReference>
<accession>A0A6A4ZAI5</accession>
<comment type="caution">
    <text evidence="4">The sequence shown here is derived from an EMBL/GenBank/DDBJ whole genome shotgun (WGS) entry which is preliminary data.</text>
</comment>
<dbReference type="EMBL" id="VJMH01002927">
    <property type="protein sequence ID" value="KAF0707348.1"/>
    <property type="molecule type" value="Genomic_DNA"/>
</dbReference>
<dbReference type="InterPro" id="IPR026082">
    <property type="entry name" value="ABCA"/>
</dbReference>
<dbReference type="AlphaFoldDB" id="A0A6A4ZAI5"/>
<dbReference type="InterPro" id="IPR027417">
    <property type="entry name" value="P-loop_NTPase"/>
</dbReference>
<dbReference type="CDD" id="cd03263">
    <property type="entry name" value="ABC_subfamily_A"/>
    <property type="match status" value="1"/>
</dbReference>
<feature type="domain" description="ABC transporter" evidence="3">
    <location>
        <begin position="1"/>
        <end position="116"/>
    </location>
</feature>
<reference evidence="4" key="1">
    <citation type="submission" date="2019-06" db="EMBL/GenBank/DDBJ databases">
        <title>Genomics analysis of Aphanomyces spp. identifies a new class of oomycete effector associated with host adaptation.</title>
        <authorList>
            <person name="Gaulin E."/>
        </authorList>
    </citation>
    <scope>NUCLEOTIDE SEQUENCE</scope>
    <source>
        <strain evidence="4">CBS 578.67</strain>
    </source>
</reference>
<keyword evidence="1" id="KW-0813">Transport</keyword>
<feature type="non-terminal residue" evidence="4">
    <location>
        <position position="265"/>
    </location>
</feature>